<evidence type="ECO:0008006" key="3">
    <source>
        <dbReference type="Google" id="ProtNLM"/>
    </source>
</evidence>
<reference evidence="1 2" key="1">
    <citation type="submission" date="2016-10" db="EMBL/GenBank/DDBJ databases">
        <authorList>
            <person name="de Groot N.N."/>
        </authorList>
    </citation>
    <scope>NUCLEOTIDE SEQUENCE [LARGE SCALE GENOMIC DNA]</scope>
    <source>
        <strain evidence="1 2">NE2</strain>
    </source>
</reference>
<evidence type="ECO:0000313" key="1">
    <source>
        <dbReference type="EMBL" id="SFK82733.1"/>
    </source>
</evidence>
<accession>A0A1I4CPN3</accession>
<proteinExistence type="predicted"/>
<gene>
    <name evidence="1" type="ORF">SAMN05444581_12615</name>
</gene>
<organism evidence="1 2">
    <name type="scientific">Methylocapsa palsarum</name>
    <dbReference type="NCBI Taxonomy" id="1612308"/>
    <lineage>
        <taxon>Bacteria</taxon>
        <taxon>Pseudomonadati</taxon>
        <taxon>Pseudomonadota</taxon>
        <taxon>Alphaproteobacteria</taxon>
        <taxon>Hyphomicrobiales</taxon>
        <taxon>Beijerinckiaceae</taxon>
        <taxon>Methylocapsa</taxon>
    </lineage>
</organism>
<dbReference type="Proteomes" id="UP000198755">
    <property type="component" value="Unassembled WGS sequence"/>
</dbReference>
<protein>
    <recommendedName>
        <fullName evidence="3">Porin</fullName>
    </recommendedName>
</protein>
<name>A0A1I4CPN3_9HYPH</name>
<sequence>MEARWPSLSRAALAIGGDVRGERMPPVERQLRHRRDQKHGLAGPPCLSGGGVLGRRNLAPGFEPDQWGGYNSYTIAGNIDLTGKFETGPVKHSILFGVDYFNNVQPVAKYGFAGGNDINIYSLRGLAAWRGHIPRR</sequence>
<dbReference type="EMBL" id="FOSN01000026">
    <property type="protein sequence ID" value="SFK82733.1"/>
    <property type="molecule type" value="Genomic_DNA"/>
</dbReference>
<dbReference type="STRING" id="1612308.SAMN05444581_12615"/>
<dbReference type="AlphaFoldDB" id="A0A1I4CPN3"/>
<keyword evidence="2" id="KW-1185">Reference proteome</keyword>
<evidence type="ECO:0000313" key="2">
    <source>
        <dbReference type="Proteomes" id="UP000198755"/>
    </source>
</evidence>